<keyword evidence="4 7" id="KW-0238">DNA-binding</keyword>
<dbReference type="GO" id="GO:0005829">
    <property type="term" value="C:cytosol"/>
    <property type="evidence" value="ECO:0007669"/>
    <property type="project" value="TreeGrafter"/>
</dbReference>
<keyword evidence="5" id="KW-0804">Transcription</keyword>
<proteinExistence type="predicted"/>
<dbReference type="RefSeq" id="WP_165093268.1">
    <property type="nucleotide sequence ID" value="NZ_JAAKGU010000001.1"/>
</dbReference>
<evidence type="ECO:0000256" key="2">
    <source>
        <dbReference type="ARBA" id="ARBA00023012"/>
    </source>
</evidence>
<dbReference type="GO" id="GO:0032993">
    <property type="term" value="C:protein-DNA complex"/>
    <property type="evidence" value="ECO:0007669"/>
    <property type="project" value="TreeGrafter"/>
</dbReference>
<gene>
    <name evidence="10" type="ORF">G5B47_00540</name>
</gene>
<evidence type="ECO:0000313" key="10">
    <source>
        <dbReference type="EMBL" id="NGM80891.1"/>
    </source>
</evidence>
<dbReference type="GO" id="GO:0000156">
    <property type="term" value="F:phosphorelay response regulator activity"/>
    <property type="evidence" value="ECO:0007669"/>
    <property type="project" value="TreeGrafter"/>
</dbReference>
<dbReference type="InterPro" id="IPR011006">
    <property type="entry name" value="CheY-like_superfamily"/>
</dbReference>
<dbReference type="Proteomes" id="UP000480151">
    <property type="component" value="Unassembled WGS sequence"/>
</dbReference>
<evidence type="ECO:0000256" key="5">
    <source>
        <dbReference type="ARBA" id="ARBA00023163"/>
    </source>
</evidence>
<dbReference type="EMBL" id="JAAKGU010000001">
    <property type="protein sequence ID" value="NGM80891.1"/>
    <property type="molecule type" value="Genomic_DNA"/>
</dbReference>
<feature type="domain" description="Response regulatory" evidence="8">
    <location>
        <begin position="3"/>
        <end position="116"/>
    </location>
</feature>
<keyword evidence="3" id="KW-0805">Transcription regulation</keyword>
<reference evidence="10 11" key="1">
    <citation type="submission" date="2020-02" db="EMBL/GenBank/DDBJ databases">
        <authorList>
            <person name="Gao J."/>
            <person name="Sun J."/>
        </authorList>
    </citation>
    <scope>NUCLEOTIDE SEQUENCE [LARGE SCALE GENOMIC DNA]</scope>
    <source>
        <strain evidence="10 11">7124</strain>
    </source>
</reference>
<protein>
    <submittedName>
        <fullName evidence="10">Response regulator transcription factor</fullName>
    </submittedName>
</protein>
<evidence type="ECO:0000259" key="8">
    <source>
        <dbReference type="PROSITE" id="PS50110"/>
    </source>
</evidence>
<evidence type="ECO:0000256" key="1">
    <source>
        <dbReference type="ARBA" id="ARBA00022553"/>
    </source>
</evidence>
<dbReference type="GO" id="GO:0006355">
    <property type="term" value="P:regulation of DNA-templated transcription"/>
    <property type="evidence" value="ECO:0007669"/>
    <property type="project" value="InterPro"/>
</dbReference>
<dbReference type="PROSITE" id="PS50110">
    <property type="entry name" value="RESPONSE_REGULATORY"/>
    <property type="match status" value="1"/>
</dbReference>
<dbReference type="Pfam" id="PF00072">
    <property type="entry name" value="Response_reg"/>
    <property type="match status" value="1"/>
</dbReference>
<dbReference type="Pfam" id="PF00486">
    <property type="entry name" value="Trans_reg_C"/>
    <property type="match status" value="1"/>
</dbReference>
<dbReference type="SUPFAM" id="SSF52172">
    <property type="entry name" value="CheY-like"/>
    <property type="match status" value="1"/>
</dbReference>
<dbReference type="CDD" id="cd00383">
    <property type="entry name" value="trans_reg_C"/>
    <property type="match status" value="1"/>
</dbReference>
<keyword evidence="1 6" id="KW-0597">Phosphoprotein</keyword>
<evidence type="ECO:0000313" key="11">
    <source>
        <dbReference type="Proteomes" id="UP000480151"/>
    </source>
</evidence>
<dbReference type="CDD" id="cd17574">
    <property type="entry name" value="REC_OmpR"/>
    <property type="match status" value="1"/>
</dbReference>
<dbReference type="PROSITE" id="PS51755">
    <property type="entry name" value="OMPR_PHOB"/>
    <property type="match status" value="1"/>
</dbReference>
<dbReference type="InterPro" id="IPR039420">
    <property type="entry name" value="WalR-like"/>
</dbReference>
<comment type="caution">
    <text evidence="10">The sequence shown here is derived from an EMBL/GenBank/DDBJ whole genome shotgun (WGS) entry which is preliminary data.</text>
</comment>
<dbReference type="InterPro" id="IPR001867">
    <property type="entry name" value="OmpR/PhoB-type_DNA-bd"/>
</dbReference>
<dbReference type="GO" id="GO:0000976">
    <property type="term" value="F:transcription cis-regulatory region binding"/>
    <property type="evidence" value="ECO:0007669"/>
    <property type="project" value="TreeGrafter"/>
</dbReference>
<evidence type="ECO:0000256" key="7">
    <source>
        <dbReference type="PROSITE-ProRule" id="PRU01091"/>
    </source>
</evidence>
<feature type="DNA-binding region" description="OmpR/PhoB-type" evidence="7">
    <location>
        <begin position="127"/>
        <end position="227"/>
    </location>
</feature>
<evidence type="ECO:0000256" key="4">
    <source>
        <dbReference type="ARBA" id="ARBA00023125"/>
    </source>
</evidence>
<feature type="domain" description="OmpR/PhoB-type" evidence="9">
    <location>
        <begin position="127"/>
        <end position="227"/>
    </location>
</feature>
<organism evidence="10 11">
    <name type="scientific">Paenibacillus apii</name>
    <dbReference type="NCBI Taxonomy" id="1850370"/>
    <lineage>
        <taxon>Bacteria</taxon>
        <taxon>Bacillati</taxon>
        <taxon>Bacillota</taxon>
        <taxon>Bacilli</taxon>
        <taxon>Bacillales</taxon>
        <taxon>Paenibacillaceae</taxon>
        <taxon>Paenibacillus</taxon>
    </lineage>
</organism>
<dbReference type="Gene3D" id="3.40.50.2300">
    <property type="match status" value="1"/>
</dbReference>
<dbReference type="PANTHER" id="PTHR48111:SF73">
    <property type="entry name" value="ALKALINE PHOSPHATASE SYNTHESIS TRANSCRIPTIONAL REGULATORY PROTEIN PHOP"/>
    <property type="match status" value="1"/>
</dbReference>
<dbReference type="AlphaFoldDB" id="A0A6M1PKM3"/>
<dbReference type="PANTHER" id="PTHR48111">
    <property type="entry name" value="REGULATOR OF RPOS"/>
    <property type="match status" value="1"/>
</dbReference>
<accession>A0A6M1PKM3</accession>
<dbReference type="InterPro" id="IPR036388">
    <property type="entry name" value="WH-like_DNA-bd_sf"/>
</dbReference>
<keyword evidence="2" id="KW-0902">Two-component regulatory system</keyword>
<dbReference type="Gene3D" id="6.10.250.690">
    <property type="match status" value="1"/>
</dbReference>
<dbReference type="SMART" id="SM00862">
    <property type="entry name" value="Trans_reg_C"/>
    <property type="match status" value="1"/>
</dbReference>
<evidence type="ECO:0000256" key="6">
    <source>
        <dbReference type="PROSITE-ProRule" id="PRU00169"/>
    </source>
</evidence>
<keyword evidence="11" id="KW-1185">Reference proteome</keyword>
<dbReference type="SMART" id="SM00448">
    <property type="entry name" value="REC"/>
    <property type="match status" value="1"/>
</dbReference>
<dbReference type="InterPro" id="IPR001789">
    <property type="entry name" value="Sig_transdc_resp-reg_receiver"/>
</dbReference>
<name>A0A6M1PKM3_9BACL</name>
<feature type="modified residue" description="4-aspartylphosphate" evidence="6">
    <location>
        <position position="52"/>
    </location>
</feature>
<dbReference type="Gene3D" id="1.10.10.10">
    <property type="entry name" value="Winged helix-like DNA-binding domain superfamily/Winged helix DNA-binding domain"/>
    <property type="match status" value="1"/>
</dbReference>
<evidence type="ECO:0000259" key="9">
    <source>
        <dbReference type="PROSITE" id="PS51755"/>
    </source>
</evidence>
<sequence>MTTILIVEDDRLLLEGLVYLLEKEQYEVLAARSYQEGADYLQSRNIHLALLDIRLPGGSGTELCREIRRSSDLPVIFLTANDTEPEIVAGFDLGADDYIAKPFSMEVLLRRVRAVLKRAGDDEARLEHSFIYKDLKVNFNKMTVFKNEEELKLTTTEYRLLEALAQNSGQVMTREMLLNRLWDQSGNFVDENTLSVNIKRLRDKLEDDPKNCRYIKTVFGIGYTWGDG</sequence>
<evidence type="ECO:0000256" key="3">
    <source>
        <dbReference type="ARBA" id="ARBA00023015"/>
    </source>
</evidence>